<keyword evidence="2" id="KW-0812">Transmembrane</keyword>
<dbReference type="Gene3D" id="1.20.1740.10">
    <property type="entry name" value="Amino acid/polyamine transporter I"/>
    <property type="match status" value="1"/>
</dbReference>
<name>A0A8S9WVJ4_APOLU</name>
<feature type="transmembrane region" description="Helical" evidence="2">
    <location>
        <begin position="138"/>
        <end position="159"/>
    </location>
</feature>
<reference evidence="3" key="1">
    <citation type="journal article" date="2021" name="Mol. Ecol. Resour.">
        <title>Apolygus lucorum genome provides insights into omnivorousness and mesophyll feeding.</title>
        <authorList>
            <person name="Liu Y."/>
            <person name="Liu H."/>
            <person name="Wang H."/>
            <person name="Huang T."/>
            <person name="Liu B."/>
            <person name="Yang B."/>
            <person name="Yin L."/>
            <person name="Li B."/>
            <person name="Zhang Y."/>
            <person name="Zhang S."/>
            <person name="Jiang F."/>
            <person name="Zhang X."/>
            <person name="Ren Y."/>
            <person name="Wang B."/>
            <person name="Wang S."/>
            <person name="Lu Y."/>
            <person name="Wu K."/>
            <person name="Fan W."/>
            <person name="Wang G."/>
        </authorList>
    </citation>
    <scope>NUCLEOTIDE SEQUENCE</scope>
    <source>
        <strain evidence="3">12Hb</strain>
    </source>
</reference>
<evidence type="ECO:0000256" key="1">
    <source>
        <dbReference type="ARBA" id="ARBA00022448"/>
    </source>
</evidence>
<evidence type="ECO:0000256" key="2">
    <source>
        <dbReference type="SAM" id="Phobius"/>
    </source>
</evidence>
<evidence type="ECO:0000313" key="3">
    <source>
        <dbReference type="EMBL" id="KAF6200960.1"/>
    </source>
</evidence>
<keyword evidence="4" id="KW-1185">Reference proteome</keyword>
<proteinExistence type="predicted"/>
<dbReference type="GO" id="GO:0015171">
    <property type="term" value="F:amino acid transmembrane transporter activity"/>
    <property type="evidence" value="ECO:0007669"/>
    <property type="project" value="TreeGrafter"/>
</dbReference>
<organism evidence="3 4">
    <name type="scientific">Apolygus lucorum</name>
    <name type="common">Small green plant bug</name>
    <name type="synonym">Lygocoris lucorum</name>
    <dbReference type="NCBI Taxonomy" id="248454"/>
    <lineage>
        <taxon>Eukaryota</taxon>
        <taxon>Metazoa</taxon>
        <taxon>Ecdysozoa</taxon>
        <taxon>Arthropoda</taxon>
        <taxon>Hexapoda</taxon>
        <taxon>Insecta</taxon>
        <taxon>Pterygota</taxon>
        <taxon>Neoptera</taxon>
        <taxon>Paraneoptera</taxon>
        <taxon>Hemiptera</taxon>
        <taxon>Heteroptera</taxon>
        <taxon>Panheteroptera</taxon>
        <taxon>Cimicomorpha</taxon>
        <taxon>Miridae</taxon>
        <taxon>Mirini</taxon>
        <taxon>Apolygus</taxon>
    </lineage>
</organism>
<comment type="caution">
    <text evidence="3">The sequence shown here is derived from an EMBL/GenBank/DDBJ whole genome shotgun (WGS) entry which is preliminary data.</text>
</comment>
<dbReference type="Proteomes" id="UP000466442">
    <property type="component" value="Unassembled WGS sequence"/>
</dbReference>
<evidence type="ECO:0000313" key="4">
    <source>
        <dbReference type="Proteomes" id="UP000466442"/>
    </source>
</evidence>
<protein>
    <submittedName>
        <fullName evidence="3">Uncharacterized protein</fullName>
    </submittedName>
</protein>
<feature type="transmembrane region" description="Helical" evidence="2">
    <location>
        <begin position="171"/>
        <end position="192"/>
    </location>
</feature>
<dbReference type="EMBL" id="WIXP02000013">
    <property type="protein sequence ID" value="KAF6200960.1"/>
    <property type="molecule type" value="Genomic_DNA"/>
</dbReference>
<feature type="transmembrane region" description="Helical" evidence="2">
    <location>
        <begin position="99"/>
        <end position="118"/>
    </location>
</feature>
<keyword evidence="2" id="KW-0472">Membrane</keyword>
<feature type="non-terminal residue" evidence="3">
    <location>
        <position position="218"/>
    </location>
</feature>
<accession>A0A8S9WVJ4</accession>
<keyword evidence="1" id="KW-0813">Transport</keyword>
<sequence>CFVQLFSTVRLLLAMGRDGLMPRVFSKVEHFNKMPVKPTFLAGTIIGICGMVFKNELLVDTTNTMHLTFLLMGPVLLLKQRYLYSIVHIQNQVKRKRRPNVYTGVVVFGGAVVFFMFGQSMYEPVASYMIHPKAEIKYSLPIIVVYAAVASVAFAFLFLQPQNYPKTKLRVIGVPQVPVLMIVVYGFIFKFLPPSNGMYVICWLAFGLVCYLSSLIFK</sequence>
<feature type="transmembrane region" description="Helical" evidence="2">
    <location>
        <begin position="198"/>
        <end position="217"/>
    </location>
</feature>
<dbReference type="PANTHER" id="PTHR43243:SF4">
    <property type="entry name" value="CATIONIC AMINO ACID TRANSPORTER 4"/>
    <property type="match status" value="1"/>
</dbReference>
<dbReference type="PANTHER" id="PTHR43243">
    <property type="entry name" value="INNER MEMBRANE TRANSPORTER YGJI-RELATED"/>
    <property type="match status" value="1"/>
</dbReference>
<keyword evidence="2" id="KW-1133">Transmembrane helix</keyword>
<gene>
    <name evidence="3" type="ORF">GE061_005407</name>
</gene>
<dbReference type="AlphaFoldDB" id="A0A8S9WVJ4"/>